<sequence>MSNHGRIYVGNLPIDVQRRDLEDLFVKYGKIRLIELKNYSGSAPFAFIQYEDPRDAADAVSGRNGFGFGDVKLRVEYPRESSNQFGPGGGGRGGGFGSRGGGGGYGSRGGGGGYGSRGGGYGSRGGGGYVQRGGGGGFGSRGRGGAASRRSEFRVIVTGLPPSGSWQDLKDHMREAGDVCYTNVQRESGEGVVEFVRRDDMEYAVRRLDRTEFRSHQGESTFIRVYEDRVPNWDRARSRSRSRSRGRYSPQYYGRGSSPSPRYSSPPRGAVSRRSRSPPPRRYQPQYSPPSRHYR</sequence>
<keyword evidence="4" id="KW-0677">Repeat</keyword>
<dbReference type="AlphaFoldDB" id="A0AAW0NLB1"/>
<comment type="similarity">
    <text evidence="2">Belongs to the splicing factor SR family.</text>
</comment>
<evidence type="ECO:0000256" key="8">
    <source>
        <dbReference type="PROSITE-ProRule" id="PRU00176"/>
    </source>
</evidence>
<accession>A0AAW0NLB1</accession>
<dbReference type="SMART" id="SM00360">
    <property type="entry name" value="RRM"/>
    <property type="match status" value="2"/>
</dbReference>
<evidence type="ECO:0000256" key="6">
    <source>
        <dbReference type="ARBA" id="ARBA00023187"/>
    </source>
</evidence>
<feature type="domain" description="RRM" evidence="10">
    <location>
        <begin position="5"/>
        <end position="80"/>
    </location>
</feature>
<keyword evidence="3" id="KW-0507">mRNA processing</keyword>
<gene>
    <name evidence="11" type="ORF">WMY93_019509</name>
</gene>
<evidence type="ECO:0000256" key="2">
    <source>
        <dbReference type="ARBA" id="ARBA00010269"/>
    </source>
</evidence>
<dbReference type="PANTHER" id="PTHR23003">
    <property type="entry name" value="RNA RECOGNITION MOTIF RRM DOMAIN CONTAINING PROTEIN"/>
    <property type="match status" value="1"/>
</dbReference>
<dbReference type="GO" id="GO:0008380">
    <property type="term" value="P:RNA splicing"/>
    <property type="evidence" value="ECO:0007669"/>
    <property type="project" value="UniProtKB-KW"/>
</dbReference>
<dbReference type="PANTHER" id="PTHR23003:SF65">
    <property type="entry name" value="RRM DOMAIN-CONTAINING PROTEIN"/>
    <property type="match status" value="1"/>
</dbReference>
<dbReference type="InterPro" id="IPR050374">
    <property type="entry name" value="RRT5_SRSF_SR"/>
</dbReference>
<dbReference type="Gene3D" id="3.30.70.330">
    <property type="match status" value="2"/>
</dbReference>
<dbReference type="GO" id="GO:0005737">
    <property type="term" value="C:cytoplasm"/>
    <property type="evidence" value="ECO:0007669"/>
    <property type="project" value="TreeGrafter"/>
</dbReference>
<feature type="compositionally biased region" description="Low complexity" evidence="9">
    <location>
        <begin position="283"/>
        <end position="295"/>
    </location>
</feature>
<dbReference type="EMBL" id="JBBPFD010000014">
    <property type="protein sequence ID" value="KAK7898656.1"/>
    <property type="molecule type" value="Genomic_DNA"/>
</dbReference>
<evidence type="ECO:0000256" key="1">
    <source>
        <dbReference type="ARBA" id="ARBA00004123"/>
    </source>
</evidence>
<feature type="region of interest" description="Disordered" evidence="9">
    <location>
        <begin position="80"/>
        <end position="104"/>
    </location>
</feature>
<keyword evidence="7" id="KW-0539">Nucleus</keyword>
<dbReference type="SUPFAM" id="SSF54928">
    <property type="entry name" value="RNA-binding domain, RBD"/>
    <property type="match status" value="1"/>
</dbReference>
<dbReference type="FunFam" id="3.30.70.330:FF:000053">
    <property type="entry name" value="Serine/arginine-rich splicing factor 1"/>
    <property type="match status" value="1"/>
</dbReference>
<evidence type="ECO:0000313" key="12">
    <source>
        <dbReference type="Proteomes" id="UP001460270"/>
    </source>
</evidence>
<organism evidence="11 12">
    <name type="scientific">Mugilogobius chulae</name>
    <name type="common">yellowstripe goby</name>
    <dbReference type="NCBI Taxonomy" id="88201"/>
    <lineage>
        <taxon>Eukaryota</taxon>
        <taxon>Metazoa</taxon>
        <taxon>Chordata</taxon>
        <taxon>Craniata</taxon>
        <taxon>Vertebrata</taxon>
        <taxon>Euteleostomi</taxon>
        <taxon>Actinopterygii</taxon>
        <taxon>Neopterygii</taxon>
        <taxon>Teleostei</taxon>
        <taxon>Neoteleostei</taxon>
        <taxon>Acanthomorphata</taxon>
        <taxon>Gobiaria</taxon>
        <taxon>Gobiiformes</taxon>
        <taxon>Gobioidei</taxon>
        <taxon>Gobiidae</taxon>
        <taxon>Gobionellinae</taxon>
        <taxon>Mugilogobius</taxon>
    </lineage>
</organism>
<feature type="compositionally biased region" description="Low complexity" evidence="9">
    <location>
        <begin position="247"/>
        <end position="270"/>
    </location>
</feature>
<dbReference type="InterPro" id="IPR012677">
    <property type="entry name" value="Nucleotide-bd_a/b_plait_sf"/>
</dbReference>
<evidence type="ECO:0000256" key="7">
    <source>
        <dbReference type="ARBA" id="ARBA00023242"/>
    </source>
</evidence>
<dbReference type="Proteomes" id="UP001460270">
    <property type="component" value="Unassembled WGS sequence"/>
</dbReference>
<dbReference type="GO" id="GO:0003729">
    <property type="term" value="F:mRNA binding"/>
    <property type="evidence" value="ECO:0007669"/>
    <property type="project" value="TreeGrafter"/>
</dbReference>
<evidence type="ECO:0000256" key="3">
    <source>
        <dbReference type="ARBA" id="ARBA00022664"/>
    </source>
</evidence>
<evidence type="ECO:0000313" key="11">
    <source>
        <dbReference type="EMBL" id="KAK7898656.1"/>
    </source>
</evidence>
<dbReference type="InterPro" id="IPR000504">
    <property type="entry name" value="RRM_dom"/>
</dbReference>
<dbReference type="Pfam" id="PF00076">
    <property type="entry name" value="RRM_1"/>
    <property type="match status" value="2"/>
</dbReference>
<dbReference type="InterPro" id="IPR035979">
    <property type="entry name" value="RBD_domain_sf"/>
</dbReference>
<reference evidence="12" key="1">
    <citation type="submission" date="2024-04" db="EMBL/GenBank/DDBJ databases">
        <title>Salinicola lusitanus LLJ914,a marine bacterium isolated from the Okinawa Trough.</title>
        <authorList>
            <person name="Li J."/>
        </authorList>
    </citation>
    <scope>NUCLEOTIDE SEQUENCE [LARGE SCALE GENOMIC DNA]</scope>
</reference>
<dbReference type="GO" id="GO:0006397">
    <property type="term" value="P:mRNA processing"/>
    <property type="evidence" value="ECO:0007669"/>
    <property type="project" value="UniProtKB-KW"/>
</dbReference>
<keyword evidence="6" id="KW-0508">mRNA splicing</keyword>
<name>A0AAW0NLB1_9GOBI</name>
<feature type="region of interest" description="Disordered" evidence="9">
    <location>
        <begin position="234"/>
        <end position="295"/>
    </location>
</feature>
<evidence type="ECO:0000256" key="9">
    <source>
        <dbReference type="SAM" id="MobiDB-lite"/>
    </source>
</evidence>
<dbReference type="GO" id="GO:0005634">
    <property type="term" value="C:nucleus"/>
    <property type="evidence" value="ECO:0007669"/>
    <property type="project" value="UniProtKB-SubCell"/>
</dbReference>
<comment type="caution">
    <text evidence="11">The sequence shown here is derived from an EMBL/GenBank/DDBJ whole genome shotgun (WGS) entry which is preliminary data.</text>
</comment>
<keyword evidence="5 8" id="KW-0694">RNA-binding</keyword>
<feature type="domain" description="RRM" evidence="10">
    <location>
        <begin position="153"/>
        <end position="228"/>
    </location>
</feature>
<evidence type="ECO:0000256" key="4">
    <source>
        <dbReference type="ARBA" id="ARBA00022737"/>
    </source>
</evidence>
<dbReference type="PROSITE" id="PS50102">
    <property type="entry name" value="RRM"/>
    <property type="match status" value="2"/>
</dbReference>
<keyword evidence="12" id="KW-1185">Reference proteome</keyword>
<comment type="subcellular location">
    <subcellularLocation>
        <location evidence="1">Nucleus</location>
    </subcellularLocation>
</comment>
<proteinExistence type="inferred from homology"/>
<evidence type="ECO:0000259" key="10">
    <source>
        <dbReference type="PROSITE" id="PS50102"/>
    </source>
</evidence>
<evidence type="ECO:0000256" key="5">
    <source>
        <dbReference type="ARBA" id="ARBA00022884"/>
    </source>
</evidence>
<protein>
    <recommendedName>
        <fullName evidence="10">RRM domain-containing protein</fullName>
    </recommendedName>
</protein>
<feature type="compositionally biased region" description="Gly residues" evidence="9">
    <location>
        <begin position="86"/>
        <end position="104"/>
    </location>
</feature>